<organism evidence="1 2">
    <name type="scientific">Phytophthora aleatoria</name>
    <dbReference type="NCBI Taxonomy" id="2496075"/>
    <lineage>
        <taxon>Eukaryota</taxon>
        <taxon>Sar</taxon>
        <taxon>Stramenopiles</taxon>
        <taxon>Oomycota</taxon>
        <taxon>Peronosporomycetes</taxon>
        <taxon>Peronosporales</taxon>
        <taxon>Peronosporaceae</taxon>
        <taxon>Phytophthora</taxon>
    </lineage>
</organism>
<evidence type="ECO:0000313" key="1">
    <source>
        <dbReference type="EMBL" id="KAG6972181.1"/>
    </source>
</evidence>
<gene>
    <name evidence="1" type="ORF">JG688_00004100</name>
</gene>
<sequence length="105" mass="11769">MLKNQQAICVTSYDDIEQTSTEDCHQYKILLWFGCRLGGVDFTPCHFAVAGIINDNESPPGVWKIQEGAILIAVDECSTQNVVRVRNANYPVWVVDEIASDLRKP</sequence>
<protein>
    <submittedName>
        <fullName evidence="1">Uncharacterized protein</fullName>
    </submittedName>
</protein>
<dbReference type="EMBL" id="JAENGY010000140">
    <property type="protein sequence ID" value="KAG6972181.1"/>
    <property type="molecule type" value="Genomic_DNA"/>
</dbReference>
<name>A0A8J5IRM0_9STRA</name>
<comment type="caution">
    <text evidence="1">The sequence shown here is derived from an EMBL/GenBank/DDBJ whole genome shotgun (WGS) entry which is preliminary data.</text>
</comment>
<evidence type="ECO:0000313" key="2">
    <source>
        <dbReference type="Proteomes" id="UP000709295"/>
    </source>
</evidence>
<reference evidence="1" key="1">
    <citation type="submission" date="2021-01" db="EMBL/GenBank/DDBJ databases">
        <title>Phytophthora aleatoria, a newly-described species from Pinus radiata is distinct from Phytophthora cactorum isolates based on comparative genomics.</title>
        <authorList>
            <person name="Mcdougal R."/>
            <person name="Panda P."/>
            <person name="Williams N."/>
            <person name="Studholme D.J."/>
        </authorList>
    </citation>
    <scope>NUCLEOTIDE SEQUENCE</scope>
    <source>
        <strain evidence="1">NZFS 4037</strain>
    </source>
</reference>
<dbReference type="Proteomes" id="UP000709295">
    <property type="component" value="Unassembled WGS sequence"/>
</dbReference>
<keyword evidence="2" id="KW-1185">Reference proteome</keyword>
<proteinExistence type="predicted"/>
<accession>A0A8J5IRM0</accession>
<dbReference type="AlphaFoldDB" id="A0A8J5IRM0"/>